<name>A0AC35TWA4_9BILA</name>
<reference evidence="2" key="1">
    <citation type="submission" date="2016-11" db="UniProtKB">
        <authorList>
            <consortium name="WormBaseParasite"/>
        </authorList>
    </citation>
    <scope>IDENTIFICATION</scope>
    <source>
        <strain evidence="2">KR3021</strain>
    </source>
</reference>
<dbReference type="WBParaSite" id="RSKR_0000477900.1">
    <property type="protein sequence ID" value="RSKR_0000477900.1"/>
    <property type="gene ID" value="RSKR_0000477900"/>
</dbReference>
<organism evidence="1 2">
    <name type="scientific">Rhabditophanes sp. KR3021</name>
    <dbReference type="NCBI Taxonomy" id="114890"/>
    <lineage>
        <taxon>Eukaryota</taxon>
        <taxon>Metazoa</taxon>
        <taxon>Ecdysozoa</taxon>
        <taxon>Nematoda</taxon>
        <taxon>Chromadorea</taxon>
        <taxon>Rhabditida</taxon>
        <taxon>Tylenchina</taxon>
        <taxon>Panagrolaimomorpha</taxon>
        <taxon>Strongyloidoidea</taxon>
        <taxon>Alloionematidae</taxon>
        <taxon>Rhabditophanes</taxon>
    </lineage>
</organism>
<sequence>MKTLILSLLTIANIYGQNDEVYNKRYNYPDFTPETYPNSLQDLEACHITLPSFVCDANGWLDEHENQRGTEYLQSLIERVRRTTYCACNGPTNYFGGCDPTSLGYTISIAVLSKLRRNYNFTSVEEKLNQMSIFTQTLRQRQRRGKCDDDILIALSVQDGAVWTSIGKTANHHISTENINEITKIADTYFKDMKYTEGLALIVRSFGTLLKGDELDLSKHTDWYYPLPLWLVVVIGCIIIVMILAVIASVVYYIIQKRQEGRRDSYSLGIRDPSFRPVKAKNIIRKETQKNERGV</sequence>
<evidence type="ECO:0000313" key="1">
    <source>
        <dbReference type="Proteomes" id="UP000095286"/>
    </source>
</evidence>
<evidence type="ECO:0000313" key="2">
    <source>
        <dbReference type="WBParaSite" id="RSKR_0000477900.1"/>
    </source>
</evidence>
<protein>
    <submittedName>
        <fullName evidence="2">TPM_phosphatase domain-containing protein</fullName>
    </submittedName>
</protein>
<proteinExistence type="predicted"/>
<dbReference type="Proteomes" id="UP000095286">
    <property type="component" value="Unplaced"/>
</dbReference>
<accession>A0AC35TWA4</accession>